<dbReference type="Gene3D" id="1.10.357.10">
    <property type="entry name" value="Tetracycline Repressor, domain 2"/>
    <property type="match status" value="1"/>
</dbReference>
<evidence type="ECO:0000256" key="2">
    <source>
        <dbReference type="ARBA" id="ARBA00023125"/>
    </source>
</evidence>
<evidence type="ECO:0000256" key="3">
    <source>
        <dbReference type="ARBA" id="ARBA00023163"/>
    </source>
</evidence>
<reference evidence="7" key="1">
    <citation type="journal article" date="2019" name="Int. J. Syst. Evol. Microbiol.">
        <title>The Global Catalogue of Microorganisms (GCM) 10K type strain sequencing project: providing services to taxonomists for standard genome sequencing and annotation.</title>
        <authorList>
            <consortium name="The Broad Institute Genomics Platform"/>
            <consortium name="The Broad Institute Genome Sequencing Center for Infectious Disease"/>
            <person name="Wu L."/>
            <person name="Ma J."/>
        </authorList>
    </citation>
    <scope>NUCLEOTIDE SEQUENCE [LARGE SCALE GENOMIC DNA]</scope>
    <source>
        <strain evidence="7">CCUG 59778</strain>
    </source>
</reference>
<evidence type="ECO:0000259" key="5">
    <source>
        <dbReference type="PROSITE" id="PS50977"/>
    </source>
</evidence>
<proteinExistence type="predicted"/>
<keyword evidence="7" id="KW-1185">Reference proteome</keyword>
<dbReference type="Proteomes" id="UP001596157">
    <property type="component" value="Unassembled WGS sequence"/>
</dbReference>
<evidence type="ECO:0000313" key="7">
    <source>
        <dbReference type="Proteomes" id="UP001596157"/>
    </source>
</evidence>
<accession>A0ABW0EPP1</accession>
<organism evidence="6 7">
    <name type="scientific">Actinokineospora guangxiensis</name>
    <dbReference type="NCBI Taxonomy" id="1490288"/>
    <lineage>
        <taxon>Bacteria</taxon>
        <taxon>Bacillati</taxon>
        <taxon>Actinomycetota</taxon>
        <taxon>Actinomycetes</taxon>
        <taxon>Pseudonocardiales</taxon>
        <taxon>Pseudonocardiaceae</taxon>
        <taxon>Actinokineospora</taxon>
    </lineage>
</organism>
<dbReference type="InterPro" id="IPR009057">
    <property type="entry name" value="Homeodomain-like_sf"/>
</dbReference>
<dbReference type="EMBL" id="JBHSKF010000006">
    <property type="protein sequence ID" value="MFC5288295.1"/>
    <property type="molecule type" value="Genomic_DNA"/>
</dbReference>
<evidence type="ECO:0000256" key="1">
    <source>
        <dbReference type="ARBA" id="ARBA00023015"/>
    </source>
</evidence>
<dbReference type="InterPro" id="IPR041347">
    <property type="entry name" value="MftR_C"/>
</dbReference>
<feature type="domain" description="HTH tetR-type" evidence="5">
    <location>
        <begin position="19"/>
        <end position="79"/>
    </location>
</feature>
<dbReference type="PANTHER" id="PTHR30055">
    <property type="entry name" value="HTH-TYPE TRANSCRIPTIONAL REGULATOR RUTR"/>
    <property type="match status" value="1"/>
</dbReference>
<dbReference type="Pfam" id="PF00440">
    <property type="entry name" value="TetR_N"/>
    <property type="match status" value="1"/>
</dbReference>
<dbReference type="PROSITE" id="PS50977">
    <property type="entry name" value="HTH_TETR_2"/>
    <property type="match status" value="1"/>
</dbReference>
<name>A0ABW0EPP1_9PSEU</name>
<protein>
    <submittedName>
        <fullName evidence="6">TetR/AcrR family transcriptional regulator</fullName>
    </submittedName>
</protein>
<dbReference type="SUPFAM" id="SSF46689">
    <property type="entry name" value="Homeodomain-like"/>
    <property type="match status" value="1"/>
</dbReference>
<dbReference type="Pfam" id="PF17754">
    <property type="entry name" value="TetR_C_14"/>
    <property type="match status" value="1"/>
</dbReference>
<evidence type="ECO:0000313" key="6">
    <source>
        <dbReference type="EMBL" id="MFC5288295.1"/>
    </source>
</evidence>
<evidence type="ECO:0000256" key="4">
    <source>
        <dbReference type="PROSITE-ProRule" id="PRU00335"/>
    </source>
</evidence>
<dbReference type="InterPro" id="IPR001647">
    <property type="entry name" value="HTH_TetR"/>
</dbReference>
<dbReference type="InterPro" id="IPR050109">
    <property type="entry name" value="HTH-type_TetR-like_transc_reg"/>
</dbReference>
<dbReference type="PANTHER" id="PTHR30055:SF238">
    <property type="entry name" value="MYCOFACTOCIN BIOSYNTHESIS TRANSCRIPTIONAL REGULATOR MFTR-RELATED"/>
    <property type="match status" value="1"/>
</dbReference>
<feature type="DNA-binding region" description="H-T-H motif" evidence="4">
    <location>
        <begin position="42"/>
        <end position="61"/>
    </location>
</feature>
<comment type="caution">
    <text evidence="6">The sequence shown here is derived from an EMBL/GenBank/DDBJ whole genome shotgun (WGS) entry which is preliminary data.</text>
</comment>
<keyword evidence="2 4" id="KW-0238">DNA-binding</keyword>
<keyword evidence="3" id="KW-0804">Transcription</keyword>
<dbReference type="PRINTS" id="PR00455">
    <property type="entry name" value="HTHTETR"/>
</dbReference>
<keyword evidence="1" id="KW-0805">Transcription regulation</keyword>
<dbReference type="RefSeq" id="WP_378248128.1">
    <property type="nucleotide sequence ID" value="NZ_JBHSKF010000006.1"/>
</dbReference>
<sequence length="201" mass="21399">MDAVLAHRSRPSLIERRKAALRLDIARQAVRLFVAKGVGATTGDEIADAVGISSRTLWRYFPTKESCVRPLLTSSLDAVTALLRDWPADTSLLDHIARALRVGALAPPDPAILDLIRMTTADPALRAVWLQAHDDALPALHTLLADRAGTTEDDLRVKVHAAVLSSALRAAAEDFALHSAGADLSACLETALSAAAEGLPY</sequence>
<gene>
    <name evidence="6" type="ORF">ACFPM7_14640</name>
</gene>